<keyword evidence="3" id="KW-1185">Reference proteome</keyword>
<dbReference type="InterPro" id="IPR041657">
    <property type="entry name" value="HTH_17"/>
</dbReference>
<dbReference type="EMBL" id="JACIBV010000001">
    <property type="protein sequence ID" value="MBB3730047.1"/>
    <property type="molecule type" value="Genomic_DNA"/>
</dbReference>
<name>A0A7W5V3U2_9ACTN</name>
<feature type="domain" description="Helix-turn-helix" evidence="1">
    <location>
        <begin position="5"/>
        <end position="53"/>
    </location>
</feature>
<gene>
    <name evidence="2" type="ORF">FHR33_005907</name>
</gene>
<comment type="caution">
    <text evidence="2">The sequence shown here is derived from an EMBL/GenBank/DDBJ whole genome shotgun (WGS) entry which is preliminary data.</text>
</comment>
<accession>A0A7W5V3U2</accession>
<reference evidence="2 3" key="1">
    <citation type="submission" date="2020-08" db="EMBL/GenBank/DDBJ databases">
        <title>Sequencing the genomes of 1000 actinobacteria strains.</title>
        <authorList>
            <person name="Klenk H.-P."/>
        </authorList>
    </citation>
    <scope>NUCLEOTIDE SEQUENCE [LARGE SCALE GENOMIC DNA]</scope>
    <source>
        <strain evidence="2 3">DSM 44320</strain>
    </source>
</reference>
<dbReference type="RefSeq" id="WP_183654191.1">
    <property type="nucleotide sequence ID" value="NZ_BAAAXX010000019.1"/>
</dbReference>
<dbReference type="Pfam" id="PF12728">
    <property type="entry name" value="HTH_17"/>
    <property type="match status" value="1"/>
</dbReference>
<dbReference type="NCBIfam" id="TIGR01764">
    <property type="entry name" value="excise"/>
    <property type="match status" value="1"/>
</dbReference>
<organism evidence="2 3">
    <name type="scientific">Nonomuraea dietziae</name>
    <dbReference type="NCBI Taxonomy" id="65515"/>
    <lineage>
        <taxon>Bacteria</taxon>
        <taxon>Bacillati</taxon>
        <taxon>Actinomycetota</taxon>
        <taxon>Actinomycetes</taxon>
        <taxon>Streptosporangiales</taxon>
        <taxon>Streptosporangiaceae</taxon>
        <taxon>Nonomuraea</taxon>
    </lineage>
</organism>
<dbReference type="AlphaFoldDB" id="A0A7W5V3U2"/>
<evidence type="ECO:0000259" key="1">
    <source>
        <dbReference type="Pfam" id="PF12728"/>
    </source>
</evidence>
<proteinExistence type="predicted"/>
<dbReference type="Proteomes" id="UP000579945">
    <property type="component" value="Unassembled WGS sequence"/>
</dbReference>
<evidence type="ECO:0000313" key="2">
    <source>
        <dbReference type="EMBL" id="MBB3730047.1"/>
    </source>
</evidence>
<dbReference type="GO" id="GO:0003677">
    <property type="term" value="F:DNA binding"/>
    <property type="evidence" value="ECO:0007669"/>
    <property type="project" value="InterPro"/>
</dbReference>
<protein>
    <submittedName>
        <fullName evidence="2">Excisionase family DNA binding protein</fullName>
    </submittedName>
</protein>
<dbReference type="InterPro" id="IPR010093">
    <property type="entry name" value="SinI_DNA-bd"/>
</dbReference>
<dbReference type="GeneID" id="95392211"/>
<sequence>MERLFYRPNDAATVLGISRPAIFRLIKSGELRSIKRDGYRLIPATALLDYARSLEEEAA</sequence>
<evidence type="ECO:0000313" key="3">
    <source>
        <dbReference type="Proteomes" id="UP000579945"/>
    </source>
</evidence>